<reference evidence="1" key="1">
    <citation type="submission" date="2024-06" db="EMBL/GenBank/DDBJ databases">
        <title>Draft Genome Sequence of Deinococcus sonorensis Type Strain KR-87, a Biofilm Producing Representative of the Genus Deinococcus.</title>
        <authorList>
            <person name="Boren L.S."/>
            <person name="Grosso R.A."/>
            <person name="Hugenberg-Cox A.N."/>
            <person name="Hill J.T.E."/>
            <person name="Albert C.M."/>
            <person name="Tuohy J.M."/>
        </authorList>
    </citation>
    <scope>NUCLEOTIDE SEQUENCE</scope>
    <source>
        <strain evidence="1">KR-87</strain>
        <plasmid evidence="1">pDson04</plasmid>
    </source>
</reference>
<proteinExistence type="predicted"/>
<dbReference type="Pfam" id="PF05960">
    <property type="entry name" value="DUF885"/>
    <property type="match status" value="1"/>
</dbReference>
<organism evidence="1">
    <name type="scientific">Deinococcus sonorensis KR-87</name>
    <dbReference type="NCBI Taxonomy" id="694439"/>
    <lineage>
        <taxon>Bacteria</taxon>
        <taxon>Thermotogati</taxon>
        <taxon>Deinococcota</taxon>
        <taxon>Deinococci</taxon>
        <taxon>Deinococcales</taxon>
        <taxon>Deinococcaceae</taxon>
        <taxon>Deinococcus</taxon>
    </lineage>
</organism>
<evidence type="ECO:0000313" key="1">
    <source>
        <dbReference type="EMBL" id="XBV83306.1"/>
    </source>
</evidence>
<dbReference type="PANTHER" id="PTHR33361:SF15">
    <property type="entry name" value="DUF885 FAMILY LIPOPROTEIN"/>
    <property type="match status" value="1"/>
</dbReference>
<dbReference type="AlphaFoldDB" id="A0AAU7U4B7"/>
<keyword evidence="1" id="KW-0614">Plasmid</keyword>
<dbReference type="KEGG" id="dsc:ABOD76_00860"/>
<sequence length="539" mass="59731">MSSLNTLVDRLLALHAQLRPVDASFMGLPGHDGQLPPAGPDANRQEQQALSALLDEAEAFSDPLDTPGEQLDLFLLRAWLRVAREEARVRPRQHNPSWYTGEAAFSLISLLLPGERPTDPAAVLSRLQQIPAFLEAGTAQLSGLNLPADWVERARREARALERLLLGGLPLHSAWQEEWRPAAEQAARAVQAYADALQPGDADPACGEAYLGFLMREAHALPMSPAEAETEAEAGFQALLGELEQLAAQLNPDRSWLEQLADLEAQQPALEQVRSTYQDWHQQALERGEGLLTPAADYGLSFETLPAWAQEAAGDLYFLFYRSPPALQPGSGSVYWVFPPGEDTAAYLRGQNIPFIKLVHAVHHGSIGHHTQNTRARQADSRLARLAGTDCASGIAFLGAGTLVEGWACYAEDLLLEAPGFYTPQEQLLLKQFELRNAACCLADIRLHTGRWTLEQMRAFYRDEVGFAPGRIWAETTRNSLYPASRLMYWLGTRTIRALREELRLPPTDFHDQLLSYGSAPVSWIAQDMRRRLTVQGAR</sequence>
<dbReference type="PANTHER" id="PTHR33361">
    <property type="entry name" value="GLR0591 PROTEIN"/>
    <property type="match status" value="1"/>
</dbReference>
<dbReference type="EMBL" id="CP158296">
    <property type="protein sequence ID" value="XBV83306.1"/>
    <property type="molecule type" value="Genomic_DNA"/>
</dbReference>
<protein>
    <submittedName>
        <fullName evidence="1">DUF885 family protein</fullName>
    </submittedName>
</protein>
<geneLocation type="plasmid" evidence="1">
    <name>pDson04</name>
</geneLocation>
<name>A0AAU7U4B7_9DEIO</name>
<dbReference type="RefSeq" id="WP_350240706.1">
    <property type="nucleotide sequence ID" value="NZ_CP158296.1"/>
</dbReference>
<dbReference type="InterPro" id="IPR010281">
    <property type="entry name" value="DUF885"/>
</dbReference>
<accession>A0AAU7U4B7</accession>
<gene>
    <name evidence="1" type="ORF">ABOD76_00860</name>
</gene>